<proteinExistence type="predicted"/>
<dbReference type="EMBL" id="CP083803">
    <property type="protein sequence ID" value="UXZ45557.1"/>
    <property type="molecule type" value="Genomic_DNA"/>
</dbReference>
<name>A0AAJ5MN30_9PSED</name>
<sequence>MSSREHAAYPHLQHFVRLLSRRDGAALADEFGLGVAVVEELLECVQAYYAPSQVLSIAPLEHHGQRLPGRRPLIDFFDMDDGMLGAECVLLVNDMPGEAVLHLGFSFLGDHCELHFKYIGS</sequence>
<protein>
    <submittedName>
        <fullName evidence="1">Uncharacterized protein</fullName>
    </submittedName>
</protein>
<reference evidence="1" key="1">
    <citation type="submission" date="2021-08" db="EMBL/GenBank/DDBJ databases">
        <authorList>
            <person name="Yaryura P.M."/>
            <person name="Bianco M.I."/>
            <person name="Morais C."/>
            <person name="Setubal J.C."/>
        </authorList>
    </citation>
    <scope>NUCLEOTIDE SEQUENCE</scope>
    <source>
        <strain evidence="1">AP1</strain>
    </source>
</reference>
<accession>A0AAJ5MN30</accession>
<dbReference type="Proteomes" id="UP001209279">
    <property type="component" value="Chromosome"/>
</dbReference>
<dbReference type="AlphaFoldDB" id="A0AAJ5MN30"/>
<evidence type="ECO:0000313" key="2">
    <source>
        <dbReference type="Proteomes" id="UP001209279"/>
    </source>
</evidence>
<dbReference type="RefSeq" id="WP_263159449.1">
    <property type="nucleotide sequence ID" value="NZ_CP083803.1"/>
</dbReference>
<evidence type="ECO:0000313" key="1">
    <source>
        <dbReference type="EMBL" id="UXZ45557.1"/>
    </source>
</evidence>
<gene>
    <name evidence="1" type="ORF">K7K07_00765</name>
</gene>
<organism evidence="1 2">
    <name type="scientific">Pseudomonas soli</name>
    <dbReference type="NCBI Taxonomy" id="1306993"/>
    <lineage>
        <taxon>Bacteria</taxon>
        <taxon>Pseudomonadati</taxon>
        <taxon>Pseudomonadota</taxon>
        <taxon>Gammaproteobacteria</taxon>
        <taxon>Pseudomonadales</taxon>
        <taxon>Pseudomonadaceae</taxon>
        <taxon>Pseudomonas</taxon>
    </lineage>
</organism>